<dbReference type="EMBL" id="CP002116">
    <property type="protein sequence ID" value="ADK82805.1"/>
    <property type="molecule type" value="Genomic_DNA"/>
</dbReference>
<protein>
    <submittedName>
        <fullName evidence="1">Uncharacterized protein</fullName>
    </submittedName>
</protein>
<evidence type="ECO:0000313" key="1">
    <source>
        <dbReference type="EMBL" id="ADK82805.1"/>
    </source>
</evidence>
<dbReference type="Proteomes" id="UP000002318">
    <property type="component" value="Chromosome"/>
</dbReference>
<keyword evidence="2" id="KW-1185">Reference proteome</keyword>
<dbReference type="AlphaFoldDB" id="E1R7V0"/>
<name>E1R7V0_SEDSS</name>
<proteinExistence type="predicted"/>
<dbReference type="RefSeq" id="WP_013256264.1">
    <property type="nucleotide sequence ID" value="NC_014364.1"/>
</dbReference>
<sequence length="292" mass="31864">MNNNRRNRRLKIHTQTLGVLAMSLILIGRISAAESSTTLKLIGSSAPEIQVQGNYSLCLPMLTGSGALTRGNNLTIDLSGKLSPISTQGSATATLTPLAILQLSAGGNIGTGWSIPLLDGMEGIQVGRYGTELKSDAFGGIYLKGKVGAAVQFDTGALFPSPWKSILLRSYHEINHTAYTGADEDELWDFELSGGRVNGFNYYASYFIGYRMPLALETVGVLLEVDELDLGGKTFPDPFYTIGLVSNIRIGKTFSMALIPQITTRKIDKDTRTSSSENFFFKRFAFQLEWKR</sequence>
<organism evidence="1 2">
    <name type="scientific">Sediminispirochaeta smaragdinae (strain DSM 11293 / JCM 15392 / SEBR 4228)</name>
    <name type="common">Spirochaeta smaragdinae</name>
    <dbReference type="NCBI Taxonomy" id="573413"/>
    <lineage>
        <taxon>Bacteria</taxon>
        <taxon>Pseudomonadati</taxon>
        <taxon>Spirochaetota</taxon>
        <taxon>Spirochaetia</taxon>
        <taxon>Spirochaetales</taxon>
        <taxon>Spirochaetaceae</taxon>
        <taxon>Sediminispirochaeta</taxon>
    </lineage>
</organism>
<dbReference type="STRING" id="573413.Spirs_3719"/>
<evidence type="ECO:0000313" key="2">
    <source>
        <dbReference type="Proteomes" id="UP000002318"/>
    </source>
</evidence>
<dbReference type="eggNOG" id="ENOG50335X9">
    <property type="taxonomic scope" value="Bacteria"/>
</dbReference>
<dbReference type="KEGG" id="ssm:Spirs_3719"/>
<dbReference type="HOGENOM" id="CLU_076358_0_0_12"/>
<accession>E1R7V0</accession>
<gene>
    <name evidence="1" type="ordered locus">Spirs_3719</name>
</gene>
<reference evidence="1 2" key="1">
    <citation type="journal article" date="2010" name="Stand. Genomic Sci.">
        <title>Complete genome sequence of Spirochaeta smaragdinae type strain (SEBR 4228).</title>
        <authorList>
            <person name="Mavromatis K."/>
            <person name="Yasawong M."/>
            <person name="Chertkov O."/>
            <person name="Lapidus A."/>
            <person name="Lucas S."/>
            <person name="Nolan M."/>
            <person name="Del Rio T.G."/>
            <person name="Tice H."/>
            <person name="Cheng J.F."/>
            <person name="Pitluck S."/>
            <person name="Liolios K."/>
            <person name="Ivanova N."/>
            <person name="Tapia R."/>
            <person name="Han C."/>
            <person name="Bruce D."/>
            <person name="Goodwin L."/>
            <person name="Pati A."/>
            <person name="Chen A."/>
            <person name="Palaniappan K."/>
            <person name="Land M."/>
            <person name="Hauser L."/>
            <person name="Chang Y.J."/>
            <person name="Jeffries C.D."/>
            <person name="Detter J.C."/>
            <person name="Rohde M."/>
            <person name="Brambilla E."/>
            <person name="Spring S."/>
            <person name="Goker M."/>
            <person name="Sikorski J."/>
            <person name="Woyke T."/>
            <person name="Bristow J."/>
            <person name="Eisen J.A."/>
            <person name="Markowitz V."/>
            <person name="Hugenholtz P."/>
            <person name="Klenk H.P."/>
            <person name="Kyrpides N.C."/>
        </authorList>
    </citation>
    <scope>NUCLEOTIDE SEQUENCE [LARGE SCALE GENOMIC DNA]</scope>
    <source>
        <strain evidence="2">DSM 11293 / JCM 15392 / SEBR 4228</strain>
    </source>
</reference>